<organism evidence="1 2">
    <name type="scientific">Paenibacillus faecis</name>
    <dbReference type="NCBI Taxonomy" id="862114"/>
    <lineage>
        <taxon>Bacteria</taxon>
        <taxon>Bacillati</taxon>
        <taxon>Bacillota</taxon>
        <taxon>Bacilli</taxon>
        <taxon>Bacillales</taxon>
        <taxon>Paenibacillaceae</taxon>
        <taxon>Paenibacillus</taxon>
    </lineage>
</organism>
<dbReference type="Gene3D" id="1.10.287.1060">
    <property type="entry name" value="ESAT-6-like"/>
    <property type="match status" value="1"/>
</dbReference>
<sequence length="103" mass="11118">MSTVSEIKAKAKLVYDVKSDLKSDSTKCQAAVNQSKDWWQGEAGNGFRTGYKEIQREVTGLLGKLDKLSSGLNRLADRVDQADEARKAKAAAEKSKGAAVSGR</sequence>
<proteinExistence type="predicted"/>
<dbReference type="InterPro" id="IPR010310">
    <property type="entry name" value="T7SS_ESAT-6-like"/>
</dbReference>
<dbReference type="Pfam" id="PF06013">
    <property type="entry name" value="WXG100"/>
    <property type="match status" value="1"/>
</dbReference>
<dbReference type="OrthoDB" id="2665215at2"/>
<evidence type="ECO:0000313" key="1">
    <source>
        <dbReference type="EMBL" id="TYA15355.1"/>
    </source>
</evidence>
<name>A0A5D0D447_9BACL</name>
<gene>
    <name evidence="1" type="ORF">FRY98_06935</name>
</gene>
<keyword evidence="2" id="KW-1185">Reference proteome</keyword>
<evidence type="ECO:0008006" key="3">
    <source>
        <dbReference type="Google" id="ProtNLM"/>
    </source>
</evidence>
<comment type="caution">
    <text evidence="1">The sequence shown here is derived from an EMBL/GenBank/DDBJ whole genome shotgun (WGS) entry which is preliminary data.</text>
</comment>
<dbReference type="RefSeq" id="WP_148450945.1">
    <property type="nucleotide sequence ID" value="NZ_VSDO01000001.1"/>
</dbReference>
<dbReference type="SUPFAM" id="SSF140453">
    <property type="entry name" value="EsxAB dimer-like"/>
    <property type="match status" value="1"/>
</dbReference>
<dbReference type="AlphaFoldDB" id="A0A5D0D447"/>
<evidence type="ECO:0000313" key="2">
    <source>
        <dbReference type="Proteomes" id="UP000325218"/>
    </source>
</evidence>
<dbReference type="EMBL" id="VSDO01000001">
    <property type="protein sequence ID" value="TYA15355.1"/>
    <property type="molecule type" value="Genomic_DNA"/>
</dbReference>
<dbReference type="Proteomes" id="UP000325218">
    <property type="component" value="Unassembled WGS sequence"/>
</dbReference>
<reference evidence="1 2" key="1">
    <citation type="submission" date="2019-08" db="EMBL/GenBank/DDBJ databases">
        <title>Genome sequencing of Paenibacillus faecis DSM 23593(T).</title>
        <authorList>
            <person name="Kook J.-K."/>
            <person name="Park S.-N."/>
            <person name="Lim Y.K."/>
        </authorList>
    </citation>
    <scope>NUCLEOTIDE SEQUENCE [LARGE SCALE GENOMIC DNA]</scope>
    <source>
        <strain evidence="1 2">DSM 23593</strain>
    </source>
</reference>
<dbReference type="InterPro" id="IPR036689">
    <property type="entry name" value="ESAT-6-like_sf"/>
</dbReference>
<protein>
    <recommendedName>
        <fullName evidence="3">WXG100 family type VII secretion target</fullName>
    </recommendedName>
</protein>
<accession>A0A5D0D447</accession>